<dbReference type="InterPro" id="IPR024194">
    <property type="entry name" value="Ac/AlaTfrase_AlgI/DltB"/>
</dbReference>
<accession>A0A174RDA0</accession>
<feature type="transmembrane region" description="Helical" evidence="10">
    <location>
        <begin position="236"/>
        <end position="252"/>
    </location>
</feature>
<dbReference type="PIRSF" id="PIRSF016636">
    <property type="entry name" value="AlgI_DltB"/>
    <property type="match status" value="1"/>
</dbReference>
<dbReference type="PIRSF" id="PIRSF500217">
    <property type="entry name" value="AlgI"/>
    <property type="match status" value="1"/>
</dbReference>
<comment type="subcellular location">
    <subcellularLocation>
        <location evidence="1">Cell membrane</location>
        <topology evidence="1">Multi-pass membrane protein</topology>
    </subcellularLocation>
</comment>
<organism evidence="11 12">
    <name type="scientific">Clostridium paraputrificum</name>
    <dbReference type="NCBI Taxonomy" id="29363"/>
    <lineage>
        <taxon>Bacteria</taxon>
        <taxon>Bacillati</taxon>
        <taxon>Bacillota</taxon>
        <taxon>Clostridia</taxon>
        <taxon>Eubacteriales</taxon>
        <taxon>Clostridiaceae</taxon>
        <taxon>Clostridium</taxon>
    </lineage>
</organism>
<feature type="transmembrane region" description="Helical" evidence="10">
    <location>
        <begin position="420"/>
        <end position="439"/>
    </location>
</feature>
<evidence type="ECO:0000256" key="6">
    <source>
        <dbReference type="ARBA" id="ARBA00022989"/>
    </source>
</evidence>
<keyword evidence="8 9" id="KW-0012">Acyltransferase</keyword>
<feature type="transmembrane region" description="Helical" evidence="10">
    <location>
        <begin position="81"/>
        <end position="98"/>
    </location>
</feature>
<keyword evidence="7 9" id="KW-0472">Membrane</keyword>
<reference evidence="11 12" key="1">
    <citation type="submission" date="2016-06" db="EMBL/GenBank/DDBJ databases">
        <authorList>
            <person name="Kjaerup R.B."/>
            <person name="Dalgaard T.S."/>
            <person name="Juul-Madsen H.R."/>
        </authorList>
    </citation>
    <scope>NUCLEOTIDE SEQUENCE [LARGE SCALE GENOMIC DNA]</scope>
    <source>
        <strain evidence="11 12">373-A1</strain>
    </source>
</reference>
<evidence type="ECO:0000256" key="2">
    <source>
        <dbReference type="ARBA" id="ARBA00010323"/>
    </source>
</evidence>
<protein>
    <recommendedName>
        <fullName evidence="13">Peptidoglycan O-acetyltransferase</fullName>
    </recommendedName>
</protein>
<evidence type="ECO:0000256" key="1">
    <source>
        <dbReference type="ARBA" id="ARBA00004651"/>
    </source>
</evidence>
<evidence type="ECO:0000256" key="3">
    <source>
        <dbReference type="ARBA" id="ARBA00022475"/>
    </source>
</evidence>
<dbReference type="eggNOG" id="COG1696">
    <property type="taxonomic scope" value="Bacteria"/>
</dbReference>
<dbReference type="GO" id="GO:0042121">
    <property type="term" value="P:alginic acid biosynthetic process"/>
    <property type="evidence" value="ECO:0007669"/>
    <property type="project" value="InterPro"/>
</dbReference>
<feature type="transmembrane region" description="Helical" evidence="10">
    <location>
        <begin position="6"/>
        <end position="23"/>
    </location>
</feature>
<evidence type="ECO:0000256" key="7">
    <source>
        <dbReference type="ARBA" id="ARBA00023136"/>
    </source>
</evidence>
<sequence length="518" mass="59438">MSFNSYEFLIFFLPISLIGYYGLHKLNNKKSLVFWLCLASLFFYGANNPKVILIFFLSIITNYIFTKVILSKNNTSLTKSFLILGITLNILFLCFFKYFNFKNIVFPLGISFITFQQISLLYDSYKGNVNDFSFLNYLFYITFFPKVISGPLVNYNSLTEELDKSSKSEVNYASISKGIFLFSIGLFKKVIIADTIALIVTNGFDLSSNLNFLEGWITALSYTLQIYFDFSGYSDMAIGIAALFNINLPMNFNTPYKSRSIKEFWQRWHITLGTFFTRYLYIPLGGNRKGQARTYLNLFIIFLISGIWHGTGLGFIIWGILHGIARVINQIFIDKKIHVNKYLSIFITFNFVNIAWVFFRATDLKSAFKVLKAMFDFSFIPEILPLFKDNFKVITTILIIAVLLVTLSKINKLNKINNKLIIKISLSILIILFGADFFINGNFNFLKDALANLDFGSDFVMALKIAIIGFILICVDFKNIISTEDFNPTFVNLVLASLLTFISTLNFDKVSDFIYKSF</sequence>
<dbReference type="PANTHER" id="PTHR13285">
    <property type="entry name" value="ACYLTRANSFERASE"/>
    <property type="match status" value="1"/>
</dbReference>
<proteinExistence type="inferred from homology"/>
<keyword evidence="12" id="KW-1185">Reference proteome</keyword>
<evidence type="ECO:0000313" key="11">
    <source>
        <dbReference type="EMBL" id="OBY12420.1"/>
    </source>
</evidence>
<feature type="transmembrane region" description="Helical" evidence="10">
    <location>
        <begin position="30"/>
        <end position="46"/>
    </location>
</feature>
<dbReference type="OrthoDB" id="9805788at2"/>
<dbReference type="AlphaFoldDB" id="A0A174RDA0"/>
<feature type="transmembrane region" description="Helical" evidence="10">
    <location>
        <begin position="134"/>
        <end position="155"/>
    </location>
</feature>
<keyword evidence="5 10" id="KW-0812">Transmembrane</keyword>
<dbReference type="InterPro" id="IPR051085">
    <property type="entry name" value="MB_O-acyltransferase"/>
</dbReference>
<feature type="transmembrane region" description="Helical" evidence="10">
    <location>
        <begin position="264"/>
        <end position="282"/>
    </location>
</feature>
<feature type="transmembrane region" description="Helical" evidence="10">
    <location>
        <begin position="294"/>
        <end position="321"/>
    </location>
</feature>
<dbReference type="Pfam" id="PF03062">
    <property type="entry name" value="MBOAT"/>
    <property type="match status" value="1"/>
</dbReference>
<name>A0A174RDA0_9CLOT</name>
<dbReference type="PANTHER" id="PTHR13285:SF23">
    <property type="entry name" value="TEICHOIC ACID D-ALANYLTRANSFERASE"/>
    <property type="match status" value="1"/>
</dbReference>
<feature type="transmembrane region" description="Helical" evidence="10">
    <location>
        <begin position="104"/>
        <end position="122"/>
    </location>
</feature>
<feature type="transmembrane region" description="Helical" evidence="10">
    <location>
        <begin position="342"/>
        <end position="359"/>
    </location>
</feature>
<keyword evidence="6 10" id="KW-1133">Transmembrane helix</keyword>
<evidence type="ECO:0000256" key="8">
    <source>
        <dbReference type="ARBA" id="ARBA00023315"/>
    </source>
</evidence>
<dbReference type="Proteomes" id="UP000092714">
    <property type="component" value="Unassembled WGS sequence"/>
</dbReference>
<feature type="transmembrane region" description="Helical" evidence="10">
    <location>
        <begin position="489"/>
        <end position="507"/>
    </location>
</feature>
<evidence type="ECO:0000256" key="4">
    <source>
        <dbReference type="ARBA" id="ARBA00022679"/>
    </source>
</evidence>
<evidence type="ECO:0000256" key="9">
    <source>
        <dbReference type="PIRNR" id="PIRNR016636"/>
    </source>
</evidence>
<dbReference type="GO" id="GO:0016746">
    <property type="term" value="F:acyltransferase activity"/>
    <property type="evidence" value="ECO:0007669"/>
    <property type="project" value="UniProtKB-KW"/>
</dbReference>
<comment type="similarity">
    <text evidence="2 9">Belongs to the membrane-bound acyltransferase family.</text>
</comment>
<dbReference type="InterPro" id="IPR004299">
    <property type="entry name" value="MBOAT_fam"/>
</dbReference>
<evidence type="ECO:0008006" key="13">
    <source>
        <dbReference type="Google" id="ProtNLM"/>
    </source>
</evidence>
<dbReference type="InterPro" id="IPR028362">
    <property type="entry name" value="AlgI"/>
</dbReference>
<dbReference type="RefSeq" id="WP_055183566.1">
    <property type="nucleotide sequence ID" value="NZ_CABHIH010000001.1"/>
</dbReference>
<dbReference type="GO" id="GO:0005886">
    <property type="term" value="C:plasma membrane"/>
    <property type="evidence" value="ECO:0007669"/>
    <property type="project" value="UniProtKB-SubCell"/>
</dbReference>
<evidence type="ECO:0000256" key="10">
    <source>
        <dbReference type="SAM" id="Phobius"/>
    </source>
</evidence>
<evidence type="ECO:0000256" key="5">
    <source>
        <dbReference type="ARBA" id="ARBA00022692"/>
    </source>
</evidence>
<gene>
    <name evidence="11" type="ORF">CP373A1_02160</name>
</gene>
<feature type="transmembrane region" description="Helical" evidence="10">
    <location>
        <begin position="175"/>
        <end position="200"/>
    </location>
</feature>
<feature type="transmembrane region" description="Helical" evidence="10">
    <location>
        <begin position="459"/>
        <end position="477"/>
    </location>
</feature>
<evidence type="ECO:0000313" key="12">
    <source>
        <dbReference type="Proteomes" id="UP000092714"/>
    </source>
</evidence>
<feature type="transmembrane region" description="Helical" evidence="10">
    <location>
        <begin position="391"/>
        <end position="408"/>
    </location>
</feature>
<keyword evidence="4 9" id="KW-0808">Transferase</keyword>
<dbReference type="EMBL" id="MAPZ01000009">
    <property type="protein sequence ID" value="OBY12420.1"/>
    <property type="molecule type" value="Genomic_DNA"/>
</dbReference>
<comment type="caution">
    <text evidence="11">The sequence shown here is derived from an EMBL/GenBank/DDBJ whole genome shotgun (WGS) entry which is preliminary data.</text>
</comment>
<keyword evidence="3 9" id="KW-1003">Cell membrane</keyword>